<feature type="transmembrane region" description="Helical" evidence="1">
    <location>
        <begin position="88"/>
        <end position="109"/>
    </location>
</feature>
<evidence type="ECO:0008006" key="4">
    <source>
        <dbReference type="Google" id="ProtNLM"/>
    </source>
</evidence>
<keyword evidence="3" id="KW-1185">Reference proteome</keyword>
<dbReference type="RefSeq" id="WP_344445444.1">
    <property type="nucleotide sequence ID" value="NZ_BAAALF010000164.1"/>
</dbReference>
<dbReference type="InterPro" id="IPR021215">
    <property type="entry name" value="DUF2752"/>
</dbReference>
<feature type="transmembrane region" description="Helical" evidence="1">
    <location>
        <begin position="21"/>
        <end position="42"/>
    </location>
</feature>
<organism evidence="2 3">
    <name type="scientific">Kitasatospora nipponensis</name>
    <dbReference type="NCBI Taxonomy" id="258049"/>
    <lineage>
        <taxon>Bacteria</taxon>
        <taxon>Bacillati</taxon>
        <taxon>Actinomycetota</taxon>
        <taxon>Actinomycetes</taxon>
        <taxon>Kitasatosporales</taxon>
        <taxon>Streptomycetaceae</taxon>
        <taxon>Kitasatospora</taxon>
    </lineage>
</organism>
<evidence type="ECO:0000256" key="1">
    <source>
        <dbReference type="SAM" id="Phobius"/>
    </source>
</evidence>
<comment type="caution">
    <text evidence="2">The sequence shown here is derived from an EMBL/GenBank/DDBJ whole genome shotgun (WGS) entry which is preliminary data.</text>
</comment>
<name>A0ABN1WWK4_9ACTN</name>
<dbReference type="Pfam" id="PF10825">
    <property type="entry name" value="DUF2752"/>
    <property type="match status" value="1"/>
</dbReference>
<evidence type="ECO:0000313" key="2">
    <source>
        <dbReference type="EMBL" id="GAA1264466.1"/>
    </source>
</evidence>
<sequence length="139" mass="14325">MTAPLRPVRAARTGPVARRTALARTAWRCALAAGAALAVAALHDTHDPGVLCPLRRLTGIPCPACGSTTVFVEAGHGHWAAAVAANPVTVLAVLALLTAPLGGGARWWALSPRQRGTLIGTGLAVAWFWQLNRLGVGLS</sequence>
<keyword evidence="1" id="KW-0812">Transmembrane</keyword>
<keyword evidence="1" id="KW-0472">Membrane</keyword>
<evidence type="ECO:0000313" key="3">
    <source>
        <dbReference type="Proteomes" id="UP001500037"/>
    </source>
</evidence>
<accession>A0ABN1WWK4</accession>
<protein>
    <recommendedName>
        <fullName evidence="4">DUF2752 domain-containing protein</fullName>
    </recommendedName>
</protein>
<keyword evidence="1" id="KW-1133">Transmembrane helix</keyword>
<dbReference type="Proteomes" id="UP001500037">
    <property type="component" value="Unassembled WGS sequence"/>
</dbReference>
<dbReference type="EMBL" id="BAAALF010000164">
    <property type="protein sequence ID" value="GAA1264466.1"/>
    <property type="molecule type" value="Genomic_DNA"/>
</dbReference>
<gene>
    <name evidence="2" type="ORF">GCM10009665_62350</name>
</gene>
<proteinExistence type="predicted"/>
<reference evidence="2 3" key="1">
    <citation type="journal article" date="2019" name="Int. J. Syst. Evol. Microbiol.">
        <title>The Global Catalogue of Microorganisms (GCM) 10K type strain sequencing project: providing services to taxonomists for standard genome sequencing and annotation.</title>
        <authorList>
            <consortium name="The Broad Institute Genomics Platform"/>
            <consortium name="The Broad Institute Genome Sequencing Center for Infectious Disease"/>
            <person name="Wu L."/>
            <person name="Ma J."/>
        </authorList>
    </citation>
    <scope>NUCLEOTIDE SEQUENCE [LARGE SCALE GENOMIC DNA]</scope>
    <source>
        <strain evidence="2 3">JCM 13004</strain>
    </source>
</reference>